<evidence type="ECO:0000313" key="4">
    <source>
        <dbReference type="Proteomes" id="UP000466578"/>
    </source>
</evidence>
<dbReference type="RefSeq" id="WP_014384275.1">
    <property type="nucleotide sequence ID" value="NC_016948.1"/>
</dbReference>
<organism evidence="3 4">
    <name type="scientific">Mycobacterium paraintracellulare</name>
    <dbReference type="NCBI Taxonomy" id="1138383"/>
    <lineage>
        <taxon>Bacteria</taxon>
        <taxon>Bacillati</taxon>
        <taxon>Actinomycetota</taxon>
        <taxon>Actinomycetes</taxon>
        <taxon>Mycobacteriales</taxon>
        <taxon>Mycobacteriaceae</taxon>
        <taxon>Mycobacterium</taxon>
        <taxon>Mycobacterium avium complex (MAC)</taxon>
    </lineage>
</organism>
<feature type="region of interest" description="Disordered" evidence="1">
    <location>
        <begin position="1"/>
        <end position="51"/>
    </location>
</feature>
<evidence type="ECO:0000256" key="1">
    <source>
        <dbReference type="SAM" id="MobiDB-lite"/>
    </source>
</evidence>
<dbReference type="EMBL" id="AP022597">
    <property type="protein sequence ID" value="BBY71372.1"/>
    <property type="molecule type" value="Genomic_DNA"/>
</dbReference>
<evidence type="ECO:0000313" key="3">
    <source>
        <dbReference type="EMBL" id="BBY71372.1"/>
    </source>
</evidence>
<protein>
    <recommendedName>
        <fullName evidence="5">Mce-associated membrane protein</fullName>
    </recommendedName>
</protein>
<keyword evidence="2" id="KW-0812">Transmembrane</keyword>
<keyword evidence="2" id="KW-0472">Membrane</keyword>
<reference evidence="3 4" key="1">
    <citation type="journal article" date="2019" name="Emerg. Microbes Infect.">
        <title>Comprehensive subspecies identification of 175 nontuberculous mycobacteria species based on 7547 genomic profiles.</title>
        <authorList>
            <person name="Matsumoto Y."/>
            <person name="Kinjo T."/>
            <person name="Motooka D."/>
            <person name="Nabeya D."/>
            <person name="Jung N."/>
            <person name="Uechi K."/>
            <person name="Horii T."/>
            <person name="Iida T."/>
            <person name="Fujita J."/>
            <person name="Nakamura S."/>
        </authorList>
    </citation>
    <scope>NUCLEOTIDE SEQUENCE [LARGE SCALE GENOMIC DNA]</scope>
    <source>
        <strain evidence="3 4">JCM 30622</strain>
    </source>
</reference>
<keyword evidence="2" id="KW-1133">Transmembrane helix</keyword>
<feature type="transmembrane region" description="Helical" evidence="2">
    <location>
        <begin position="61"/>
        <end position="85"/>
    </location>
</feature>
<proteinExistence type="predicted"/>
<sequence>MSISDTEAKEAFGPEGVTAADESDANATAGETKSRKVAEADTKAADDVAPKRERRSVSISLRGLIGAVVVAVLVVAVGVLSWLYLDAKHQLNVQATQADNAAHAEKVALDYAVNAATMDFKDMQGWRVKLVAGTSPELSKKLSDAGTSMEQVLVPLQWSSSAKPLVAKVRSVNGGIYVVDSFVSVQTKTVQAPEALQSTATYSTTIDSNKNWQITDVGGIGSAMGSK</sequence>
<evidence type="ECO:0008006" key="5">
    <source>
        <dbReference type="Google" id="ProtNLM"/>
    </source>
</evidence>
<feature type="compositionally biased region" description="Basic and acidic residues" evidence="1">
    <location>
        <begin position="1"/>
        <end position="12"/>
    </location>
</feature>
<feature type="compositionally biased region" description="Basic and acidic residues" evidence="1">
    <location>
        <begin position="32"/>
        <end position="51"/>
    </location>
</feature>
<gene>
    <name evidence="3" type="ORF">MPRI_35590</name>
</gene>
<dbReference type="Proteomes" id="UP000466578">
    <property type="component" value="Chromosome"/>
</dbReference>
<evidence type="ECO:0000256" key="2">
    <source>
        <dbReference type="SAM" id="Phobius"/>
    </source>
</evidence>
<name>A0ABN6AWM4_9MYCO</name>
<accession>A0ABN6AWM4</accession>
<keyword evidence="4" id="KW-1185">Reference proteome</keyword>
<dbReference type="GeneID" id="45453951"/>